<keyword evidence="6" id="KW-0812">Transmembrane</keyword>
<dbReference type="InterPro" id="IPR037151">
    <property type="entry name" value="AlkB-like_sf"/>
</dbReference>
<evidence type="ECO:0000313" key="8">
    <source>
        <dbReference type="Proteomes" id="UP000626092"/>
    </source>
</evidence>
<evidence type="ECO:0000256" key="6">
    <source>
        <dbReference type="SAM" id="Phobius"/>
    </source>
</evidence>
<evidence type="ECO:0000256" key="5">
    <source>
        <dbReference type="ARBA" id="ARBA00023004"/>
    </source>
</evidence>
<evidence type="ECO:0000256" key="2">
    <source>
        <dbReference type="ARBA" id="ARBA00022723"/>
    </source>
</evidence>
<keyword evidence="8" id="KW-1185">Reference proteome</keyword>
<dbReference type="Proteomes" id="UP000626092">
    <property type="component" value="Unassembled WGS sequence"/>
</dbReference>
<comment type="caution">
    <text evidence="7">The sequence shown here is derived from an EMBL/GenBank/DDBJ whole genome shotgun (WGS) entry which is preliminary data.</text>
</comment>
<dbReference type="GO" id="GO:0005634">
    <property type="term" value="C:nucleus"/>
    <property type="evidence" value="ECO:0007669"/>
    <property type="project" value="TreeGrafter"/>
</dbReference>
<keyword evidence="5" id="KW-0408">Iron</keyword>
<reference evidence="7" key="1">
    <citation type="submission" date="2019-11" db="EMBL/GenBank/DDBJ databases">
        <authorList>
            <person name="Liu Y."/>
            <person name="Hou J."/>
            <person name="Li T.-Q."/>
            <person name="Guan C.-H."/>
            <person name="Wu X."/>
            <person name="Wu H.-Z."/>
            <person name="Ling F."/>
            <person name="Zhang R."/>
            <person name="Shi X.-G."/>
            <person name="Ren J.-P."/>
            <person name="Chen E.-F."/>
            <person name="Sun J.-M."/>
        </authorList>
    </citation>
    <scope>NUCLEOTIDE SEQUENCE</scope>
    <source>
        <strain evidence="7">Adult_tree_wgs_1</strain>
        <tissue evidence="7">Leaves</tissue>
    </source>
</reference>
<name>A0A834FY79_RHOSS</name>
<feature type="transmembrane region" description="Helical" evidence="6">
    <location>
        <begin position="48"/>
        <end position="66"/>
    </location>
</feature>
<dbReference type="Gene3D" id="2.60.120.590">
    <property type="entry name" value="Alpha-ketoglutarate-dependent dioxygenase AlkB-like"/>
    <property type="match status" value="1"/>
</dbReference>
<dbReference type="OrthoDB" id="412814at2759"/>
<dbReference type="SUPFAM" id="SSF51197">
    <property type="entry name" value="Clavaminate synthase-like"/>
    <property type="match status" value="1"/>
</dbReference>
<evidence type="ECO:0000313" key="7">
    <source>
        <dbReference type="EMBL" id="KAF7119759.1"/>
    </source>
</evidence>
<keyword evidence="4" id="KW-0560">Oxidoreductase</keyword>
<dbReference type="GO" id="GO:0046872">
    <property type="term" value="F:metal ion binding"/>
    <property type="evidence" value="ECO:0007669"/>
    <property type="project" value="UniProtKB-KW"/>
</dbReference>
<dbReference type="AlphaFoldDB" id="A0A834FY79"/>
<evidence type="ECO:0000256" key="1">
    <source>
        <dbReference type="ARBA" id="ARBA00007879"/>
    </source>
</evidence>
<evidence type="ECO:0008006" key="9">
    <source>
        <dbReference type="Google" id="ProtNLM"/>
    </source>
</evidence>
<dbReference type="PANTHER" id="PTHR46030:SF1">
    <property type="entry name" value="ALPHA-KETOGLUTARATE-DEPENDENT DIOXYGENASE ALKB HOMOLOG 6"/>
    <property type="match status" value="1"/>
</dbReference>
<accession>A0A834FY79</accession>
<comment type="similarity">
    <text evidence="1">Belongs to the alkB family.</text>
</comment>
<dbReference type="InterPro" id="IPR032862">
    <property type="entry name" value="ALKBH6"/>
</dbReference>
<sequence>MERGEDLSSFVVGSVPTLYYIPDFITDADQQQLLNNVMIISFQKPSSISILIPIVFSIISCFVILINQGPVSKWKSLKNRRLQNWGGVVHDKGLLAQDWHLVTCIRNIASMFKFYGVYPHSPQVVPLLLTMLYHANVVEACSWEGGVLYGDVMAQYENECNKVACSQGNRDRLSYGDIGAGPHQDGPAYLPVVAILSLGSPVVMDFTPHSSLTLCINTVIKDIEDKFPDGGAGDFETEKRLSGHHAFSVLLMPRSLLIFKDEAYLDYLHGIKDSAVQQYDGVVNAVECLKSHVAIQPLSGPENAFDTKKSGDVQTIHRLENRGIVEFNLGFVRRVEMRSKKKKREQCGRA</sequence>
<keyword evidence="3" id="KW-0223">Dioxygenase</keyword>
<protein>
    <recommendedName>
        <fullName evidence="9">Fe2OG dioxygenase domain-containing protein</fullName>
    </recommendedName>
</protein>
<evidence type="ECO:0000256" key="3">
    <source>
        <dbReference type="ARBA" id="ARBA00022964"/>
    </source>
</evidence>
<keyword evidence="6" id="KW-0472">Membrane</keyword>
<dbReference type="EMBL" id="WJXA01000013">
    <property type="protein sequence ID" value="KAF7119759.1"/>
    <property type="molecule type" value="Genomic_DNA"/>
</dbReference>
<dbReference type="PANTHER" id="PTHR46030">
    <property type="entry name" value="ALPHA-KETOGLUTARATE-DEPENDENT DIOXYGENASE ALKB HOMOLOG 6"/>
    <property type="match status" value="1"/>
</dbReference>
<organism evidence="7 8">
    <name type="scientific">Rhododendron simsii</name>
    <name type="common">Sims's rhododendron</name>
    <dbReference type="NCBI Taxonomy" id="118357"/>
    <lineage>
        <taxon>Eukaryota</taxon>
        <taxon>Viridiplantae</taxon>
        <taxon>Streptophyta</taxon>
        <taxon>Embryophyta</taxon>
        <taxon>Tracheophyta</taxon>
        <taxon>Spermatophyta</taxon>
        <taxon>Magnoliopsida</taxon>
        <taxon>eudicotyledons</taxon>
        <taxon>Gunneridae</taxon>
        <taxon>Pentapetalae</taxon>
        <taxon>asterids</taxon>
        <taxon>Ericales</taxon>
        <taxon>Ericaceae</taxon>
        <taxon>Ericoideae</taxon>
        <taxon>Rhodoreae</taxon>
        <taxon>Rhododendron</taxon>
    </lineage>
</organism>
<proteinExistence type="inferred from homology"/>
<gene>
    <name evidence="7" type="ORF">RHSIM_Rhsim13G0235500</name>
</gene>
<evidence type="ECO:0000256" key="4">
    <source>
        <dbReference type="ARBA" id="ARBA00023002"/>
    </source>
</evidence>
<dbReference type="GO" id="GO:0051213">
    <property type="term" value="F:dioxygenase activity"/>
    <property type="evidence" value="ECO:0007669"/>
    <property type="project" value="UniProtKB-KW"/>
</dbReference>
<keyword evidence="2" id="KW-0479">Metal-binding</keyword>
<keyword evidence="6" id="KW-1133">Transmembrane helix</keyword>